<dbReference type="InterPro" id="IPR027417">
    <property type="entry name" value="P-loop_NTPase"/>
</dbReference>
<evidence type="ECO:0000313" key="4">
    <source>
        <dbReference type="Proteomes" id="UP000325002"/>
    </source>
</evidence>
<dbReference type="Proteomes" id="UP000325002">
    <property type="component" value="Unassembled WGS sequence"/>
</dbReference>
<dbReference type="InterPro" id="IPR047187">
    <property type="entry name" value="SF1_C_Upf1"/>
</dbReference>
<dbReference type="Pfam" id="PF13087">
    <property type="entry name" value="AAA_12"/>
    <property type="match status" value="1"/>
</dbReference>
<evidence type="ECO:0000256" key="1">
    <source>
        <dbReference type="SAM" id="MobiDB-lite"/>
    </source>
</evidence>
<dbReference type="SUPFAM" id="SSF52540">
    <property type="entry name" value="P-loop containing nucleoside triphosphate hydrolases"/>
    <property type="match status" value="1"/>
</dbReference>
<dbReference type="Gene3D" id="3.40.50.300">
    <property type="entry name" value="P-loop containing nucleotide triphosphate hydrolases"/>
    <property type="match status" value="2"/>
</dbReference>
<dbReference type="CDD" id="cd18808">
    <property type="entry name" value="SF1_C_Upf1"/>
    <property type="match status" value="1"/>
</dbReference>
<accession>A0A5C8EUP5</accession>
<evidence type="ECO:0000259" key="2">
    <source>
        <dbReference type="SMART" id="SM00382"/>
    </source>
</evidence>
<dbReference type="InterPro" id="IPR003593">
    <property type="entry name" value="AAA+_ATPase"/>
</dbReference>
<dbReference type="PANTHER" id="PTHR10887">
    <property type="entry name" value="DNA2/NAM7 HELICASE FAMILY"/>
    <property type="match status" value="1"/>
</dbReference>
<dbReference type="PANTHER" id="PTHR10887:SF495">
    <property type="entry name" value="HELICASE SENATAXIN ISOFORM X1-RELATED"/>
    <property type="match status" value="1"/>
</dbReference>
<dbReference type="AlphaFoldDB" id="A0A5C8EUP5"/>
<feature type="region of interest" description="Disordered" evidence="1">
    <location>
        <begin position="59"/>
        <end position="81"/>
    </location>
</feature>
<gene>
    <name evidence="3" type="ORF">EPJ81_01435</name>
</gene>
<dbReference type="SMART" id="SM00382">
    <property type="entry name" value="AAA"/>
    <property type="match status" value="1"/>
</dbReference>
<evidence type="ECO:0000313" key="3">
    <source>
        <dbReference type="EMBL" id="TXJ41153.1"/>
    </source>
</evidence>
<reference evidence="3 4" key="1">
    <citation type="journal article" date="1992" name="Lakartidningen">
        <title>[Penicillin V and not amoxicillin is the first choice preparation in acute otitis].</title>
        <authorList>
            <person name="Kamme C."/>
            <person name="Lundgren K."/>
            <person name="Prellner K."/>
        </authorList>
    </citation>
    <scope>NUCLEOTIDE SEQUENCE [LARGE SCALE GENOMIC DNA]</scope>
    <source>
        <strain evidence="3 4">PC3997IV</strain>
    </source>
</reference>
<comment type="caution">
    <text evidence="3">The sequence shown here is derived from an EMBL/GenBank/DDBJ whole genome shotgun (WGS) entry which is preliminary data.</text>
</comment>
<protein>
    <recommendedName>
        <fullName evidence="2">AAA+ ATPase domain-containing protein</fullName>
    </recommendedName>
</protein>
<organism evidence="3 4">
    <name type="scientific">Brachyspira aalborgi</name>
    <dbReference type="NCBI Taxonomy" id="29522"/>
    <lineage>
        <taxon>Bacteria</taxon>
        <taxon>Pseudomonadati</taxon>
        <taxon>Spirochaetota</taxon>
        <taxon>Spirochaetia</taxon>
        <taxon>Brachyspirales</taxon>
        <taxon>Brachyspiraceae</taxon>
        <taxon>Brachyspira</taxon>
    </lineage>
</organism>
<dbReference type="InterPro" id="IPR045055">
    <property type="entry name" value="DNA2/NAM7-like"/>
</dbReference>
<dbReference type="InterPro" id="IPR041679">
    <property type="entry name" value="DNA2/NAM7-like_C"/>
</dbReference>
<feature type="domain" description="AAA+ ATPase" evidence="2">
    <location>
        <begin position="213"/>
        <end position="422"/>
    </location>
</feature>
<proteinExistence type="predicted"/>
<dbReference type="Pfam" id="PF13086">
    <property type="entry name" value="AAA_11"/>
    <property type="match status" value="1"/>
</dbReference>
<name>A0A5C8EUP5_9SPIR</name>
<dbReference type="RefSeq" id="WP_147778034.1">
    <property type="nucleotide sequence ID" value="NZ_SAYD01000005.1"/>
</dbReference>
<feature type="compositionally biased region" description="Basic and acidic residues" evidence="1">
    <location>
        <begin position="60"/>
        <end position="81"/>
    </location>
</feature>
<sequence length="717" mass="82946">MQKLRNKYLEIDKKAIATEEELLIAEKKTIEQKKNSKLALLKSIDKGSDTITFEFIPPKNKRDDIEDDENGAKENDIDKKDRDFKPKDKVLIEEKDKLNSRTIYGEVSTLKPDKKDIVINVGKYKATNLKMDKNKIYQISYDFQVEEILWNKKNKALEELKNGNAQIPNIMRKINEPKELQPNTLIEIEKFFDEMLDENQKEAVIKTMSLDNGSEILLIQGPPGTGKTTTITEMLLQLLDRHRHWKILVASQSNQAVDNVLEKVCQKEEKILRIGNREEAMSDIARQFTPERVLNKLIKDNIDRISKNPIEEDFKHLQEGFAKSLQSITDKLSRAKDSKENKLATLFTKNIRLIFGTLLGISSWNNFRDIAFDIAIVDEAGRATLSELLVPCLKARKIVLVGDHKQLAPVIDDEIASNLNKEFTKKEVATSFFERLFKRLEEYSKEDRYLNGEASPSLVERLFLRRIINNMHENHIEHFKHRLIYNYRAEDKICQLYNQPFYDGELKTSQAIEGKREHNLSIFNSSVVWINTNRRSDKRDKQVGTGKINRCNALLINSILYKLKDDMQKYNLKHSIGIITPYRAQTNLLKDILSKIKKEFKDFYQKNSDSNQDKDLRNGFDIGTVDSFQGSDRDIIIYDCVRSGGRIDFIADEKRLNVSLSRAKKLLIIVGDMEFLYSATVSEGENPFNKIVYYIDRNKDKCQIIDANANTKGEKNG</sequence>
<dbReference type="InterPro" id="IPR041677">
    <property type="entry name" value="DNA2/NAM7_AAA_11"/>
</dbReference>
<dbReference type="EMBL" id="SAYD01000005">
    <property type="protein sequence ID" value="TXJ41153.1"/>
    <property type="molecule type" value="Genomic_DNA"/>
</dbReference>
<dbReference type="GO" id="GO:0004386">
    <property type="term" value="F:helicase activity"/>
    <property type="evidence" value="ECO:0007669"/>
    <property type="project" value="InterPro"/>
</dbReference>